<protein>
    <submittedName>
        <fullName evidence="1">Uncharacterized protein</fullName>
    </submittedName>
</protein>
<dbReference type="OrthoDB" id="793431at2"/>
<dbReference type="Proteomes" id="UP000270046">
    <property type="component" value="Chromosome"/>
</dbReference>
<evidence type="ECO:0000313" key="2">
    <source>
        <dbReference type="Proteomes" id="UP000270046"/>
    </source>
</evidence>
<dbReference type="EMBL" id="CP032869">
    <property type="protein sequence ID" value="AYL96408.1"/>
    <property type="molecule type" value="Genomic_DNA"/>
</dbReference>
<evidence type="ECO:0000313" key="1">
    <source>
        <dbReference type="EMBL" id="AYL96408.1"/>
    </source>
</evidence>
<dbReference type="KEGG" id="muh:HYN43_014365"/>
<reference evidence="1 2" key="1">
    <citation type="submission" date="2018-10" db="EMBL/GenBank/DDBJ databases">
        <title>Genome sequencing of Mucilaginibacter sp. HYN0043.</title>
        <authorList>
            <person name="Kim M."/>
            <person name="Yi H."/>
        </authorList>
    </citation>
    <scope>NUCLEOTIDE SEQUENCE [LARGE SCALE GENOMIC DNA]</scope>
    <source>
        <strain evidence="1 2">HYN0043</strain>
    </source>
</reference>
<gene>
    <name evidence="1" type="ORF">HYN43_014365</name>
</gene>
<organism evidence="1 2">
    <name type="scientific">Mucilaginibacter celer</name>
    <dbReference type="NCBI Taxonomy" id="2305508"/>
    <lineage>
        <taxon>Bacteria</taxon>
        <taxon>Pseudomonadati</taxon>
        <taxon>Bacteroidota</taxon>
        <taxon>Sphingobacteriia</taxon>
        <taxon>Sphingobacteriales</taxon>
        <taxon>Sphingobacteriaceae</taxon>
        <taxon>Mucilaginibacter</taxon>
    </lineage>
</organism>
<dbReference type="RefSeq" id="WP_119410006.1">
    <property type="nucleotide sequence ID" value="NZ_CP032869.1"/>
</dbReference>
<sequence length="236" mass="26851">MIERTLKTIGGKLRVAIPTQLDEITLGQMMDLQEKTDAQDIEAISILANIPANDLKNVVNYDDFHELGEAILSLAGQIRYLYHLDTVPKEVVFKLPGNANAARKIKVMQSLSVEPVGAFMAARDIIAEEINDFIKKHGEDSWQDHFNPSLKACCQVLAQYFYCRTTGKPYNEYEVDEFINQVKQMRVTEAMPIAKHFFHCYPNLSKPKTSFWHRLLPRSKKGQASRPSKNLNISIP</sequence>
<dbReference type="AlphaFoldDB" id="A0A494VYK6"/>
<keyword evidence="2" id="KW-1185">Reference proteome</keyword>
<name>A0A494VYK6_9SPHI</name>
<accession>A0A494VYK6</accession>
<proteinExistence type="predicted"/>